<keyword evidence="7 17" id="KW-0963">Cytoplasm</keyword>
<dbReference type="Gene3D" id="3.40.50.720">
    <property type="entry name" value="NAD(P)-binding Rossmann-like Domain"/>
    <property type="match status" value="1"/>
</dbReference>
<gene>
    <name evidence="17 21" type="primary">murD</name>
    <name evidence="21" type="ORF">BFG57_06000</name>
</gene>
<keyword evidence="10 17" id="KW-0067">ATP-binding</keyword>
<proteinExistence type="inferred from homology"/>
<evidence type="ECO:0000256" key="8">
    <source>
        <dbReference type="ARBA" id="ARBA00022598"/>
    </source>
</evidence>
<evidence type="ECO:0000256" key="13">
    <source>
        <dbReference type="ARBA" id="ARBA00023316"/>
    </source>
</evidence>
<evidence type="ECO:0000256" key="5">
    <source>
        <dbReference type="ARBA" id="ARBA00012212"/>
    </source>
</evidence>
<keyword evidence="9 17" id="KW-0547">Nucleotide-binding</keyword>
<dbReference type="EMBL" id="MJEH01000063">
    <property type="protein sequence ID" value="OEH91167.1"/>
    <property type="molecule type" value="Genomic_DNA"/>
</dbReference>
<evidence type="ECO:0000256" key="17">
    <source>
        <dbReference type="HAMAP-Rule" id="MF_00639"/>
    </source>
</evidence>
<sequence length="453" mass="49505">MKEITTFQQKKVLVLGLAKSGVAAAKLLRRLGAIIVVNDKQDVSNNSEVKNLEAQGIEVIGGGHPEGLLDRGFDYIVKNPGIPYHVPLLQDAKKRNIPILTEIELAYLISEAPIIGITGSNGKTTTTTLIYEMLKSEGMVARLAGNIGNVACEIAQDASADEWLVTELSSFQLMGIQKFRPSISVLLNIFDAHLDYHGSKENYITAKAELFKSQTKEDIAVINADDQEVMSAAANIKAKKCLFSTIRELKEGAFVKENAIYFNDEKIIDIVDIVLPGQHSLENILAAVAVVKSIGVTNEAISRVLETFTGVKHRLQYVDTVKGRKFYNDSKATNILAAQKALAAFHEQTILIAGGLDRGNNFDALVPSLKNVKGIVTYGETASKLLEAADKAGMKHTEHVDNLEQAVEEAFSMSDEGDVILLSPACASWDQFKTFEERGDMFIKCVHTLKVRA</sequence>
<dbReference type="SUPFAM" id="SSF53623">
    <property type="entry name" value="MurD-like peptide ligases, catalytic domain"/>
    <property type="match status" value="1"/>
</dbReference>
<dbReference type="GO" id="GO:0009252">
    <property type="term" value="P:peptidoglycan biosynthetic process"/>
    <property type="evidence" value="ECO:0007669"/>
    <property type="project" value="UniProtKB-UniRule"/>
</dbReference>
<comment type="subcellular location">
    <subcellularLocation>
        <location evidence="2 17 18">Cytoplasm</location>
    </subcellularLocation>
</comment>
<feature type="domain" description="Mur ligase C-terminal" evidence="19">
    <location>
        <begin position="313"/>
        <end position="426"/>
    </location>
</feature>
<dbReference type="Gene3D" id="3.90.190.20">
    <property type="entry name" value="Mur ligase, C-terminal domain"/>
    <property type="match status" value="1"/>
</dbReference>
<dbReference type="UniPathway" id="UPA00219"/>
<keyword evidence="22" id="KW-1185">Reference proteome</keyword>
<dbReference type="GO" id="GO:0005524">
    <property type="term" value="F:ATP binding"/>
    <property type="evidence" value="ECO:0007669"/>
    <property type="project" value="UniProtKB-UniRule"/>
</dbReference>
<comment type="similarity">
    <text evidence="4 17">Belongs to the MurCDEF family.</text>
</comment>
<dbReference type="GO" id="GO:0071555">
    <property type="term" value="P:cell wall organization"/>
    <property type="evidence" value="ECO:0007669"/>
    <property type="project" value="UniProtKB-KW"/>
</dbReference>
<keyword evidence="17 18" id="KW-0131">Cell cycle</keyword>
<evidence type="ECO:0000313" key="21">
    <source>
        <dbReference type="EMBL" id="OEH91167.1"/>
    </source>
</evidence>
<dbReference type="EC" id="6.3.2.9" evidence="5 17"/>
<evidence type="ECO:0000256" key="9">
    <source>
        <dbReference type="ARBA" id="ARBA00022741"/>
    </source>
</evidence>
<evidence type="ECO:0000256" key="3">
    <source>
        <dbReference type="ARBA" id="ARBA00004752"/>
    </source>
</evidence>
<dbReference type="Pfam" id="PF02875">
    <property type="entry name" value="Mur_ligase_C"/>
    <property type="match status" value="1"/>
</dbReference>
<dbReference type="Proteomes" id="UP000095209">
    <property type="component" value="Unassembled WGS sequence"/>
</dbReference>
<dbReference type="InterPro" id="IPR004101">
    <property type="entry name" value="Mur_ligase_C"/>
</dbReference>
<dbReference type="Gene3D" id="3.40.1190.10">
    <property type="entry name" value="Mur-like, catalytic domain"/>
    <property type="match status" value="1"/>
</dbReference>
<dbReference type="PANTHER" id="PTHR43692:SF1">
    <property type="entry name" value="UDP-N-ACETYLMURAMOYLALANINE--D-GLUTAMATE LIGASE"/>
    <property type="match status" value="1"/>
</dbReference>
<dbReference type="SUPFAM" id="SSF51984">
    <property type="entry name" value="MurCD N-terminal domain"/>
    <property type="match status" value="1"/>
</dbReference>
<evidence type="ECO:0000256" key="10">
    <source>
        <dbReference type="ARBA" id="ARBA00022840"/>
    </source>
</evidence>
<keyword evidence="12 17" id="KW-0573">Peptidoglycan synthesis</keyword>
<comment type="caution">
    <text evidence="21">The sequence shown here is derived from an EMBL/GenBank/DDBJ whole genome shotgun (WGS) entry which is preliminary data.</text>
</comment>
<accession>A0A1E5LAP1</accession>
<evidence type="ECO:0000259" key="20">
    <source>
        <dbReference type="Pfam" id="PF08245"/>
    </source>
</evidence>
<dbReference type="InterPro" id="IPR036565">
    <property type="entry name" value="Mur-like_cat_sf"/>
</dbReference>
<evidence type="ECO:0000256" key="16">
    <source>
        <dbReference type="ARBA" id="ARBA00047632"/>
    </source>
</evidence>
<dbReference type="PANTHER" id="PTHR43692">
    <property type="entry name" value="UDP-N-ACETYLMURAMOYLALANINE--D-GLUTAMATE LIGASE"/>
    <property type="match status" value="1"/>
</dbReference>
<keyword evidence="13 17" id="KW-0961">Cell wall biogenesis/degradation</keyword>
<dbReference type="Pfam" id="PF08245">
    <property type="entry name" value="Mur_ligase_M"/>
    <property type="match status" value="1"/>
</dbReference>
<comment type="catalytic activity">
    <reaction evidence="16 17 18">
        <text>UDP-N-acetyl-alpha-D-muramoyl-L-alanine + D-glutamate + ATP = UDP-N-acetyl-alpha-D-muramoyl-L-alanyl-D-glutamate + ADP + phosphate + H(+)</text>
        <dbReference type="Rhea" id="RHEA:16429"/>
        <dbReference type="ChEBI" id="CHEBI:15378"/>
        <dbReference type="ChEBI" id="CHEBI:29986"/>
        <dbReference type="ChEBI" id="CHEBI:30616"/>
        <dbReference type="ChEBI" id="CHEBI:43474"/>
        <dbReference type="ChEBI" id="CHEBI:83898"/>
        <dbReference type="ChEBI" id="CHEBI:83900"/>
        <dbReference type="ChEBI" id="CHEBI:456216"/>
        <dbReference type="EC" id="6.3.2.9"/>
    </reaction>
</comment>
<evidence type="ECO:0000256" key="6">
    <source>
        <dbReference type="ARBA" id="ARBA00015655"/>
    </source>
</evidence>
<evidence type="ECO:0000256" key="4">
    <source>
        <dbReference type="ARBA" id="ARBA00010416"/>
    </source>
</evidence>
<dbReference type="GO" id="GO:0008360">
    <property type="term" value="P:regulation of cell shape"/>
    <property type="evidence" value="ECO:0007669"/>
    <property type="project" value="UniProtKB-KW"/>
</dbReference>
<evidence type="ECO:0000256" key="2">
    <source>
        <dbReference type="ARBA" id="ARBA00004496"/>
    </source>
</evidence>
<dbReference type="InterPro" id="IPR005762">
    <property type="entry name" value="MurD"/>
</dbReference>
<dbReference type="GO" id="GO:0008764">
    <property type="term" value="F:UDP-N-acetylmuramoylalanine-D-glutamate ligase activity"/>
    <property type="evidence" value="ECO:0007669"/>
    <property type="project" value="UniProtKB-UniRule"/>
</dbReference>
<dbReference type="NCBIfam" id="TIGR01087">
    <property type="entry name" value="murD"/>
    <property type="match status" value="1"/>
</dbReference>
<feature type="binding site" evidence="17">
    <location>
        <begin position="119"/>
        <end position="125"/>
    </location>
    <ligand>
        <name>ATP</name>
        <dbReference type="ChEBI" id="CHEBI:30616"/>
    </ligand>
</feature>
<evidence type="ECO:0000256" key="15">
    <source>
        <dbReference type="ARBA" id="ARBA00032324"/>
    </source>
</evidence>
<keyword evidence="17 18" id="KW-0132">Cell division</keyword>
<protein>
    <recommendedName>
        <fullName evidence="6 17">UDP-N-acetylmuramoylalanine--D-glutamate ligase</fullName>
        <ecNumber evidence="5 17">6.3.2.9</ecNumber>
    </recommendedName>
    <alternativeName>
        <fullName evidence="15 17">D-glutamic acid-adding enzyme</fullName>
    </alternativeName>
    <alternativeName>
        <fullName evidence="14 17">UDP-N-acetylmuramoyl-L-alanyl-D-glutamate synthetase</fullName>
    </alternativeName>
</protein>
<evidence type="ECO:0000256" key="14">
    <source>
        <dbReference type="ARBA" id="ARBA00030398"/>
    </source>
</evidence>
<dbReference type="RefSeq" id="WP_069718683.1">
    <property type="nucleotide sequence ID" value="NZ_MJEH01000063.1"/>
</dbReference>
<evidence type="ECO:0000259" key="19">
    <source>
        <dbReference type="Pfam" id="PF02875"/>
    </source>
</evidence>
<reference evidence="21 22" key="1">
    <citation type="submission" date="2016-08" db="EMBL/GenBank/DDBJ databases">
        <title>Genome of Bacillus solimangrovi GH2-4.</title>
        <authorList>
            <person name="Lim S."/>
            <person name="Kim B.-C."/>
        </authorList>
    </citation>
    <scope>NUCLEOTIDE SEQUENCE [LARGE SCALE GENOMIC DNA]</scope>
    <source>
        <strain evidence="21 22">GH2-4</strain>
    </source>
</reference>
<keyword evidence="8 17" id="KW-0436">Ligase</keyword>
<evidence type="ECO:0000256" key="1">
    <source>
        <dbReference type="ARBA" id="ARBA00002734"/>
    </source>
</evidence>
<evidence type="ECO:0000256" key="11">
    <source>
        <dbReference type="ARBA" id="ARBA00022960"/>
    </source>
</evidence>
<name>A0A1E5LAP1_9BACI</name>
<dbReference type="SUPFAM" id="SSF53244">
    <property type="entry name" value="MurD-like peptide ligases, peptide-binding domain"/>
    <property type="match status" value="1"/>
</dbReference>
<evidence type="ECO:0000256" key="7">
    <source>
        <dbReference type="ARBA" id="ARBA00022490"/>
    </source>
</evidence>
<dbReference type="GO" id="GO:0051301">
    <property type="term" value="P:cell division"/>
    <property type="evidence" value="ECO:0007669"/>
    <property type="project" value="UniProtKB-KW"/>
</dbReference>
<dbReference type="HAMAP" id="MF_00639">
    <property type="entry name" value="MurD"/>
    <property type="match status" value="1"/>
</dbReference>
<dbReference type="Pfam" id="PF21799">
    <property type="entry name" value="MurD-like_N"/>
    <property type="match status" value="1"/>
</dbReference>
<evidence type="ECO:0000313" key="22">
    <source>
        <dbReference type="Proteomes" id="UP000095209"/>
    </source>
</evidence>
<dbReference type="InterPro" id="IPR036615">
    <property type="entry name" value="Mur_ligase_C_dom_sf"/>
</dbReference>
<dbReference type="AlphaFoldDB" id="A0A1E5LAP1"/>
<dbReference type="GO" id="GO:0005737">
    <property type="term" value="C:cytoplasm"/>
    <property type="evidence" value="ECO:0007669"/>
    <property type="project" value="UniProtKB-SubCell"/>
</dbReference>
<evidence type="ECO:0000256" key="12">
    <source>
        <dbReference type="ARBA" id="ARBA00022984"/>
    </source>
</evidence>
<dbReference type="OrthoDB" id="9809796at2"/>
<comment type="function">
    <text evidence="1 17 18">Cell wall formation. Catalyzes the addition of glutamate to the nucleotide precursor UDP-N-acetylmuramoyl-L-alanine (UMA).</text>
</comment>
<dbReference type="STRING" id="1305675.BFG57_06000"/>
<feature type="domain" description="Mur ligase central" evidence="20">
    <location>
        <begin position="117"/>
        <end position="291"/>
    </location>
</feature>
<comment type="pathway">
    <text evidence="3 17 18">Cell wall biogenesis; peptidoglycan biosynthesis.</text>
</comment>
<evidence type="ECO:0000256" key="18">
    <source>
        <dbReference type="RuleBase" id="RU003664"/>
    </source>
</evidence>
<organism evidence="21 22">
    <name type="scientific">Bacillus solimangrovi</name>
    <dbReference type="NCBI Taxonomy" id="1305675"/>
    <lineage>
        <taxon>Bacteria</taxon>
        <taxon>Bacillati</taxon>
        <taxon>Bacillota</taxon>
        <taxon>Bacilli</taxon>
        <taxon>Bacillales</taxon>
        <taxon>Bacillaceae</taxon>
        <taxon>Bacillus</taxon>
    </lineage>
</organism>
<keyword evidence="11 17" id="KW-0133">Cell shape</keyword>
<dbReference type="InterPro" id="IPR013221">
    <property type="entry name" value="Mur_ligase_cen"/>
</dbReference>